<dbReference type="SUPFAM" id="SSF57492">
    <property type="entry name" value="Trefoil"/>
    <property type="match status" value="1"/>
</dbReference>
<feature type="disulfide bond" evidence="2">
    <location>
        <begin position="129"/>
        <end position="144"/>
    </location>
</feature>
<dbReference type="Proteomes" id="UP001158576">
    <property type="component" value="Chromosome 2"/>
</dbReference>
<evidence type="ECO:0000313" key="4">
    <source>
        <dbReference type="EMBL" id="CAG5110619.1"/>
    </source>
</evidence>
<protein>
    <submittedName>
        <fullName evidence="4">Oidioi.mRNA.OKI2018_I69.chr2.g5002.t1.cds</fullName>
    </submittedName>
</protein>
<keyword evidence="1 2" id="KW-1015">Disulfide bond</keyword>
<evidence type="ECO:0000256" key="1">
    <source>
        <dbReference type="ARBA" id="ARBA00023157"/>
    </source>
</evidence>
<proteinExistence type="predicted"/>
<comment type="caution">
    <text evidence="2">Lacks conserved residue(s) required for the propagation of feature annotation.</text>
</comment>
<evidence type="ECO:0000313" key="5">
    <source>
        <dbReference type="Proteomes" id="UP001158576"/>
    </source>
</evidence>
<reference evidence="4 5" key="1">
    <citation type="submission" date="2021-04" db="EMBL/GenBank/DDBJ databases">
        <authorList>
            <person name="Bliznina A."/>
        </authorList>
    </citation>
    <scope>NUCLEOTIDE SEQUENCE [LARGE SCALE GENOMIC DNA]</scope>
</reference>
<organism evidence="4 5">
    <name type="scientific">Oikopleura dioica</name>
    <name type="common">Tunicate</name>
    <dbReference type="NCBI Taxonomy" id="34765"/>
    <lineage>
        <taxon>Eukaryota</taxon>
        <taxon>Metazoa</taxon>
        <taxon>Chordata</taxon>
        <taxon>Tunicata</taxon>
        <taxon>Appendicularia</taxon>
        <taxon>Copelata</taxon>
        <taxon>Oikopleuridae</taxon>
        <taxon>Oikopleura</taxon>
    </lineage>
</organism>
<dbReference type="SMART" id="SM00018">
    <property type="entry name" value="PD"/>
    <property type="match status" value="1"/>
</dbReference>
<dbReference type="PROSITE" id="PS51448">
    <property type="entry name" value="P_TREFOIL_2"/>
    <property type="match status" value="1"/>
</dbReference>
<dbReference type="InterPro" id="IPR044913">
    <property type="entry name" value="P_trefoil_dom_sf"/>
</dbReference>
<dbReference type="InterPro" id="IPR000519">
    <property type="entry name" value="P_trefoil_dom"/>
</dbReference>
<dbReference type="EMBL" id="OU015567">
    <property type="protein sequence ID" value="CAG5110619.1"/>
    <property type="molecule type" value="Genomic_DNA"/>
</dbReference>
<dbReference type="Pfam" id="PF00088">
    <property type="entry name" value="Trefoil"/>
    <property type="match status" value="1"/>
</dbReference>
<accession>A0ABN7T2V8</accession>
<feature type="domain" description="P-type" evidence="3">
    <location>
        <begin position="117"/>
        <end position="166"/>
    </location>
</feature>
<name>A0ABN7T2V8_OIKDI</name>
<evidence type="ECO:0000256" key="2">
    <source>
        <dbReference type="PROSITE-ProRule" id="PRU00779"/>
    </source>
</evidence>
<sequence length="170" mass="19416">MPDGKPWCYYTEGMEIPGQNCHTCDCLDRVRCNKYDETSCKSSGCHWCPRDGEHACIYGNFQNMCTSCNCPSELKVDCLTDYSGNDPEQKCVDRGCRWCPNYQGDPPCIRGPKPSEKECVIDNDLKNDCGYYGIKEPECRQSNCCWEKVNEGSNGEHGIPWCFYPSNFDY</sequence>
<evidence type="ECO:0000259" key="3">
    <source>
        <dbReference type="PROSITE" id="PS51448"/>
    </source>
</evidence>
<dbReference type="Gene3D" id="4.10.110.10">
    <property type="entry name" value="Spasmolytic Protein, domain 1"/>
    <property type="match status" value="1"/>
</dbReference>
<feature type="disulfide bond" evidence="2">
    <location>
        <begin position="119"/>
        <end position="145"/>
    </location>
</feature>
<keyword evidence="5" id="KW-1185">Reference proteome</keyword>
<gene>
    <name evidence="4" type="ORF">OKIOD_LOCUS13767</name>
</gene>
<dbReference type="CDD" id="cd00111">
    <property type="entry name" value="Trefoil"/>
    <property type="match status" value="1"/>
</dbReference>